<name>A0A9P0EFF6_NEZVI</name>
<evidence type="ECO:0000313" key="3">
    <source>
        <dbReference type="Proteomes" id="UP001152798"/>
    </source>
</evidence>
<evidence type="ECO:0000256" key="1">
    <source>
        <dbReference type="SAM" id="MobiDB-lite"/>
    </source>
</evidence>
<proteinExistence type="predicted"/>
<dbReference type="EMBL" id="OV725078">
    <property type="protein sequence ID" value="CAH1392811.1"/>
    <property type="molecule type" value="Genomic_DNA"/>
</dbReference>
<evidence type="ECO:0000313" key="2">
    <source>
        <dbReference type="EMBL" id="CAH1392811.1"/>
    </source>
</evidence>
<accession>A0A9P0EFF6</accession>
<feature type="region of interest" description="Disordered" evidence="1">
    <location>
        <begin position="16"/>
        <end position="37"/>
    </location>
</feature>
<gene>
    <name evidence="2" type="ORF">NEZAVI_LOCUS3572</name>
</gene>
<dbReference type="AlphaFoldDB" id="A0A9P0EFF6"/>
<keyword evidence="3" id="KW-1185">Reference proteome</keyword>
<reference evidence="2" key="1">
    <citation type="submission" date="2022-01" db="EMBL/GenBank/DDBJ databases">
        <authorList>
            <person name="King R."/>
        </authorList>
    </citation>
    <scope>NUCLEOTIDE SEQUENCE</scope>
</reference>
<protein>
    <submittedName>
        <fullName evidence="2">Uncharacterized protein</fullName>
    </submittedName>
</protein>
<dbReference type="OrthoDB" id="3344688at2759"/>
<organism evidence="2 3">
    <name type="scientific">Nezara viridula</name>
    <name type="common">Southern green stink bug</name>
    <name type="synonym">Cimex viridulus</name>
    <dbReference type="NCBI Taxonomy" id="85310"/>
    <lineage>
        <taxon>Eukaryota</taxon>
        <taxon>Metazoa</taxon>
        <taxon>Ecdysozoa</taxon>
        <taxon>Arthropoda</taxon>
        <taxon>Hexapoda</taxon>
        <taxon>Insecta</taxon>
        <taxon>Pterygota</taxon>
        <taxon>Neoptera</taxon>
        <taxon>Paraneoptera</taxon>
        <taxon>Hemiptera</taxon>
        <taxon>Heteroptera</taxon>
        <taxon>Panheteroptera</taxon>
        <taxon>Pentatomomorpha</taxon>
        <taxon>Pentatomoidea</taxon>
        <taxon>Pentatomidae</taxon>
        <taxon>Pentatominae</taxon>
        <taxon>Nezara</taxon>
    </lineage>
</organism>
<dbReference type="Proteomes" id="UP001152798">
    <property type="component" value="Chromosome 2"/>
</dbReference>
<sequence>MHALKLLERFNVYEAKPAPTPVEPGMDFTQDNQKAEDEEQLNKIPYQEAILSVCTKQVLDELRGSWRPR</sequence>